<dbReference type="InterPro" id="IPR040193">
    <property type="entry name" value="EFHC1/EFHC2/EFHB"/>
</dbReference>
<reference evidence="7 8" key="1">
    <citation type="journal article" date="2016" name="Nat. Commun.">
        <title>Extremotolerant tardigrade genome and improved radiotolerance of human cultured cells by tardigrade-unique protein.</title>
        <authorList>
            <person name="Hashimoto T."/>
            <person name="Horikawa D.D."/>
            <person name="Saito Y."/>
            <person name="Kuwahara H."/>
            <person name="Kozuka-Hata H."/>
            <person name="Shin-I T."/>
            <person name="Minakuchi Y."/>
            <person name="Ohishi K."/>
            <person name="Motoyama A."/>
            <person name="Aizu T."/>
            <person name="Enomoto A."/>
            <person name="Kondo K."/>
            <person name="Tanaka S."/>
            <person name="Hara Y."/>
            <person name="Koshikawa S."/>
            <person name="Sagara H."/>
            <person name="Miura T."/>
            <person name="Yokobori S."/>
            <person name="Miyagawa K."/>
            <person name="Suzuki Y."/>
            <person name="Kubo T."/>
            <person name="Oyama M."/>
            <person name="Kohara Y."/>
            <person name="Fujiyama A."/>
            <person name="Arakawa K."/>
            <person name="Katayama T."/>
            <person name="Toyoda A."/>
            <person name="Kunieda T."/>
        </authorList>
    </citation>
    <scope>NUCLEOTIDE SEQUENCE [LARGE SCALE GENOMIC DNA]</scope>
    <source>
        <strain evidence="7 8">YOKOZUNA-1</strain>
    </source>
</reference>
<evidence type="ECO:0000256" key="5">
    <source>
        <dbReference type="ARBA" id="ARBA00023273"/>
    </source>
</evidence>
<evidence type="ECO:0000313" key="7">
    <source>
        <dbReference type="EMBL" id="GAU96307.1"/>
    </source>
</evidence>
<keyword evidence="2" id="KW-0963">Cytoplasm</keyword>
<evidence type="ECO:0000313" key="8">
    <source>
        <dbReference type="Proteomes" id="UP000186922"/>
    </source>
</evidence>
<dbReference type="PANTHER" id="PTHR12086">
    <property type="entry name" value="EF-HAND DOMAIN C-TERMINAL CONTAINING PROTEIN"/>
    <property type="match status" value="1"/>
</dbReference>
<keyword evidence="4" id="KW-0206">Cytoskeleton</keyword>
<comment type="subcellular location">
    <subcellularLocation>
        <location evidence="1">Cytoplasm</location>
        <location evidence="1">Cytoskeleton</location>
        <location evidence="1">Cilium axoneme</location>
    </subcellularLocation>
</comment>
<name>A0A1D1V9F0_RAMVA</name>
<dbReference type="OrthoDB" id="10255210at2759"/>
<gene>
    <name evidence="7" type="primary">RvY_07770-1</name>
    <name evidence="7" type="synonym">RvY_07770.1</name>
    <name evidence="7" type="ORF">RvY_07770</name>
</gene>
<dbReference type="Proteomes" id="UP000186922">
    <property type="component" value="Unassembled WGS sequence"/>
</dbReference>
<keyword evidence="3" id="KW-0677">Repeat</keyword>
<evidence type="ECO:0000259" key="6">
    <source>
        <dbReference type="PROSITE" id="PS51336"/>
    </source>
</evidence>
<dbReference type="Gene3D" id="2.30.29.170">
    <property type="match status" value="1"/>
</dbReference>
<feature type="domain" description="DM10" evidence="6">
    <location>
        <begin position="1"/>
        <end position="61"/>
    </location>
</feature>
<dbReference type="STRING" id="947166.A0A1D1V9F0"/>
<dbReference type="PROSITE" id="PS51336">
    <property type="entry name" value="DM10"/>
    <property type="match status" value="1"/>
</dbReference>
<accession>A0A1D1V9F0</accession>
<sequence>MPNGRHPIQNYQLFDQAQFPENVAVFTDVDLQCGREICVFGRSILLTDCDDFTKWFYRHRYQKEQEAIHMPDSTDAGKYGKVCPYNQHGSEEDSILNCQKLRPLQPLTDLRKYLLVDQDFEDPNSLVFSVKMITDDAIDGSRNFIMTYSLNDDGVCVKERVGAGRRNLRCCSDLYLPPSFFDEYEPLTERHSSSTRA</sequence>
<evidence type="ECO:0000256" key="4">
    <source>
        <dbReference type="ARBA" id="ARBA00023212"/>
    </source>
</evidence>
<dbReference type="InterPro" id="IPR006602">
    <property type="entry name" value="DM10_dom"/>
</dbReference>
<evidence type="ECO:0000256" key="2">
    <source>
        <dbReference type="ARBA" id="ARBA00022490"/>
    </source>
</evidence>
<dbReference type="EMBL" id="BDGG01000003">
    <property type="protein sequence ID" value="GAU96307.1"/>
    <property type="molecule type" value="Genomic_DNA"/>
</dbReference>
<keyword evidence="5" id="KW-0966">Cell projection</keyword>
<organism evidence="7 8">
    <name type="scientific">Ramazzottius varieornatus</name>
    <name type="common">Water bear</name>
    <name type="synonym">Tardigrade</name>
    <dbReference type="NCBI Taxonomy" id="947166"/>
    <lineage>
        <taxon>Eukaryota</taxon>
        <taxon>Metazoa</taxon>
        <taxon>Ecdysozoa</taxon>
        <taxon>Tardigrada</taxon>
        <taxon>Eutardigrada</taxon>
        <taxon>Parachela</taxon>
        <taxon>Hypsibioidea</taxon>
        <taxon>Ramazzottiidae</taxon>
        <taxon>Ramazzottius</taxon>
    </lineage>
</organism>
<proteinExistence type="predicted"/>
<dbReference type="PANTHER" id="PTHR12086:SF12">
    <property type="entry name" value="EF-HAND DOMAIN-CONTAINING FAMILY MEMBER B"/>
    <property type="match status" value="1"/>
</dbReference>
<dbReference type="GO" id="GO:0005930">
    <property type="term" value="C:axoneme"/>
    <property type="evidence" value="ECO:0007669"/>
    <property type="project" value="UniProtKB-SubCell"/>
</dbReference>
<evidence type="ECO:0000256" key="1">
    <source>
        <dbReference type="ARBA" id="ARBA00004430"/>
    </source>
</evidence>
<keyword evidence="8" id="KW-1185">Reference proteome</keyword>
<comment type="caution">
    <text evidence="7">The sequence shown here is derived from an EMBL/GenBank/DDBJ whole genome shotgun (WGS) entry which is preliminary data.</text>
</comment>
<protein>
    <recommendedName>
        <fullName evidence="6">DM10 domain-containing protein</fullName>
    </recommendedName>
</protein>
<dbReference type="AlphaFoldDB" id="A0A1D1V9F0"/>
<evidence type="ECO:0000256" key="3">
    <source>
        <dbReference type="ARBA" id="ARBA00022737"/>
    </source>
</evidence>